<reference evidence="3 4" key="1">
    <citation type="submission" date="2019-02" db="EMBL/GenBank/DDBJ databases">
        <title>Genome sequencing of the rare red list fungi Phellinidium pouzarii.</title>
        <authorList>
            <person name="Buettner E."/>
            <person name="Kellner H."/>
        </authorList>
    </citation>
    <scope>NUCLEOTIDE SEQUENCE [LARGE SCALE GENOMIC DNA]</scope>
    <source>
        <strain evidence="3 4">DSM 108285</strain>
    </source>
</reference>
<proteinExistence type="inferred from homology"/>
<keyword evidence="2" id="KW-0472">Membrane</keyword>
<keyword evidence="2" id="KW-0812">Transmembrane</keyword>
<evidence type="ECO:0000313" key="4">
    <source>
        <dbReference type="Proteomes" id="UP000308199"/>
    </source>
</evidence>
<accession>A0A4V3XD03</accession>
<comment type="caution">
    <text evidence="3">The sequence shown here is derived from an EMBL/GenBank/DDBJ whole genome shotgun (WGS) entry which is preliminary data.</text>
</comment>
<protein>
    <recommendedName>
        <fullName evidence="5">Phosphoglycerate mutase-like protein</fullName>
    </recommendedName>
</protein>
<dbReference type="OrthoDB" id="258392at2759"/>
<keyword evidence="2" id="KW-1133">Transmembrane helix</keyword>
<evidence type="ECO:0000256" key="2">
    <source>
        <dbReference type="SAM" id="Phobius"/>
    </source>
</evidence>
<evidence type="ECO:0008006" key="5">
    <source>
        <dbReference type="Google" id="ProtNLM"/>
    </source>
</evidence>
<dbReference type="InterPro" id="IPR029033">
    <property type="entry name" value="His_PPase_superfam"/>
</dbReference>
<dbReference type="InterPro" id="IPR050645">
    <property type="entry name" value="Histidine_acid_phosphatase"/>
</dbReference>
<gene>
    <name evidence="3" type="ORF">EW145_g3137</name>
</gene>
<dbReference type="EMBL" id="SGPK01000126">
    <property type="protein sequence ID" value="THH07803.1"/>
    <property type="molecule type" value="Genomic_DNA"/>
</dbReference>
<dbReference type="Proteomes" id="UP000308199">
    <property type="component" value="Unassembled WGS sequence"/>
</dbReference>
<dbReference type="SUPFAM" id="SSF53254">
    <property type="entry name" value="Phosphoglycerate mutase-like"/>
    <property type="match status" value="1"/>
</dbReference>
<comment type="similarity">
    <text evidence="1">Belongs to the histidine acid phosphatase family.</text>
</comment>
<dbReference type="InterPro" id="IPR000560">
    <property type="entry name" value="His_Pase_clade-2"/>
</dbReference>
<dbReference type="Gene3D" id="3.40.50.1240">
    <property type="entry name" value="Phosphoglycerate mutase-like"/>
    <property type="match status" value="1"/>
</dbReference>
<keyword evidence="4" id="KW-1185">Reference proteome</keyword>
<feature type="transmembrane region" description="Helical" evidence="2">
    <location>
        <begin position="402"/>
        <end position="420"/>
    </location>
</feature>
<evidence type="ECO:0000256" key="1">
    <source>
        <dbReference type="ARBA" id="ARBA00005375"/>
    </source>
</evidence>
<organism evidence="3 4">
    <name type="scientific">Phellinidium pouzarii</name>
    <dbReference type="NCBI Taxonomy" id="167371"/>
    <lineage>
        <taxon>Eukaryota</taxon>
        <taxon>Fungi</taxon>
        <taxon>Dikarya</taxon>
        <taxon>Basidiomycota</taxon>
        <taxon>Agaricomycotina</taxon>
        <taxon>Agaricomycetes</taxon>
        <taxon>Hymenochaetales</taxon>
        <taxon>Hymenochaetaceae</taxon>
        <taxon>Phellinidium</taxon>
    </lineage>
</organism>
<dbReference type="Pfam" id="PF00328">
    <property type="entry name" value="His_Phos_2"/>
    <property type="match status" value="1"/>
</dbReference>
<name>A0A4V3XD03_9AGAM</name>
<dbReference type="GO" id="GO:0016791">
    <property type="term" value="F:phosphatase activity"/>
    <property type="evidence" value="ECO:0007669"/>
    <property type="project" value="TreeGrafter"/>
</dbReference>
<evidence type="ECO:0000313" key="3">
    <source>
        <dbReference type="EMBL" id="THH07803.1"/>
    </source>
</evidence>
<sequence>MAGILGVVILALYGDRTPYYQNPITYEQSYTKLTPLGQAQQLQLGSYLRSEYLNPGSPSFISGVHADVIDDRQLLVRADNGGEGGAIVDSAVALLQGLFPPTPRSRTNLANGSTVIGPMGGYQYIPIESVEPEQSIQLEGWSSCPNFEKHVRAFYDSADFKMKSREAAPFLNAVKPYLYGIPNTLENMIYDYLHTNYIHNETYAFRLPPTFLQQAQAWVDYHEHGIFTGKNADGIGNIAGRTILPSVISSLERVANVADPLSLVVQEISYKPIISLFNITDVTERFPDLQGLPTYASALAFELRNNEEGETYIRTRFKNGTDGFETIHLFGHKDDIALNELLYRLDLTAVRDTAQWCRECGQRTERGCNLCRPNADIEIQDAGESPNENCAARFFGFMTSPYARVVAIAAFAGLALLGAAKLYRTRRVRLAGYDPLPTTNTIQVLWPPVYGTM</sequence>
<dbReference type="AlphaFoldDB" id="A0A4V3XD03"/>
<dbReference type="PANTHER" id="PTHR11567">
    <property type="entry name" value="ACID PHOSPHATASE-RELATED"/>
    <property type="match status" value="1"/>
</dbReference>
<dbReference type="PANTHER" id="PTHR11567:SF142">
    <property type="entry name" value="PHOSPHOGLYCERATE MUTASE-LIKE PROTEIN"/>
    <property type="match status" value="1"/>
</dbReference>